<feature type="region of interest" description="Disordered" evidence="1">
    <location>
        <begin position="302"/>
        <end position="335"/>
    </location>
</feature>
<feature type="compositionally biased region" description="Polar residues" evidence="1">
    <location>
        <begin position="860"/>
        <end position="872"/>
    </location>
</feature>
<protein>
    <submittedName>
        <fullName evidence="2">Uncharacterized protein</fullName>
    </submittedName>
</protein>
<feature type="compositionally biased region" description="Basic and acidic residues" evidence="1">
    <location>
        <begin position="316"/>
        <end position="331"/>
    </location>
</feature>
<proteinExistence type="predicted"/>
<feature type="compositionally biased region" description="Polar residues" evidence="1">
    <location>
        <begin position="714"/>
        <end position="728"/>
    </location>
</feature>
<reference evidence="2" key="1">
    <citation type="submission" date="2014-11" db="EMBL/GenBank/DDBJ databases">
        <authorList>
            <person name="Otto D Thomas"/>
            <person name="Naeem Raeece"/>
        </authorList>
    </citation>
    <scope>NUCLEOTIDE SEQUENCE</scope>
</reference>
<feature type="region of interest" description="Disordered" evidence="1">
    <location>
        <begin position="1052"/>
        <end position="1111"/>
    </location>
</feature>
<name>A0A0G4FPZ6_9ALVE</name>
<accession>A0A0G4FPZ6</accession>
<sequence>MMLPDQNLLYCISSCTEDVHVMGLSAPSTNVLYNRDSKTSTDRNVLQRSPFHRHHHTREENSKGQTEKSRFHVEREGSKAWPLVSAVPCTDNRSKEEEDVQILSCEGSPPESVISFSAEWSCAFRAAENSDPIPFQLSSPSFGPKSQNTQINSVPLPLSVVSSDSLPPKRSNAETPVSLAEAMSGRGRQNTYFKAPCWKGVSIPPDPPVPRVHSRAGVSHNTMRGCVPQHSLHRASAASREAKQKDLRLDSECCFENNHEVGERDNRGTVLPCPPVPAPPASEIAVPLSLWLPEKLKHRLQSSRPSRVRTGNVERGPSEDSVEVHGHESCPDGKPLQTIHHRLKPSEAAESGYGSPLLTQTAAYIAVNHTAEFQENERVPVSRRSTAETETETLTDDFSGCCLSLRGTASPFTPRKETLCLSEGREGGNVRMGMGVAKTSKFSSSELCTPLHDGRGKKGQVRFVGKSDWLGGNESDGGTAASCVQGKPMQREAGSWWENRRDLLSDHRAVPDHVALSSSSSRSPDVSLSSFAEMRQACRTNIVAEGSGGAAGRGVEIEEQSFSSFLARPLAYRVYIENQDAEENKRNGGGEEESFERAFVKKSKAEVGVSNGTLLKNLSEEDRILEEFLEGGREFLLSRRDEGEWEKKKEIETSKSSRRLESPPFSGSVSPFPPSLQVEEEVKKVFPLLSSTETAAETQLPHIPTAEPPPVPVSSHSTAPCLSHSTPQRKPLCVPPTPPIAINRAVEDPSPSMMIGVGSPTEDPDIPLQDLGPSTVSAGEGVEMRGRQVKSMGVQEEQGEPEGGVLQNEEEWKPQTDHGVTSSHSFPSVNAQRDLLLSLTDNHTDPPSPSESPVALPPGSHSNEISLRSSEPISHHTELPTATQQMPNLSPDSRVTSQQRHNHSSTPNVTPSIASQKPTNEDKHVQQGPTLKVSVPRHSSIKSSARYRPLPQTSQRKAASPSPSPSPPRFTPRLRRPSRHSLRPTRSSSKRRNAPPSASADQDSSSTLPSSKVQCPPNQTNPFRGRTEALQGLLDLVGSLGLRGGALSVSFSPAAPTRSHRDANQLASEILPVTEREERGGRSIGNLPPRREQSANTGGDSGGLHGGAPVGDLRAAAAGEFVMVGGRERETERGQSHCLRGVQSGCGGRGGGSTRKSDSSSSRDASSVSLRVQGSLSSSIESRDRPSSLGLFRGKEDSAERPLEGQSERRRVRKSPSCAGTVSPPCVTTCETESQRSLVHQQEGCLSKDGSASAGRNCEREHVNRFDSGGLGRNFAARFEKSVLGLMLSAVDSALENC</sequence>
<feature type="compositionally biased region" description="Gly residues" evidence="1">
    <location>
        <begin position="1099"/>
        <end position="1109"/>
    </location>
</feature>
<feature type="region of interest" description="Disordered" evidence="1">
    <location>
        <begin position="696"/>
        <end position="1025"/>
    </location>
</feature>
<evidence type="ECO:0000313" key="2">
    <source>
        <dbReference type="EMBL" id="CEM16224.1"/>
    </source>
</evidence>
<dbReference type="EMBL" id="CDMZ01000529">
    <property type="protein sequence ID" value="CEM16224.1"/>
    <property type="molecule type" value="Genomic_DNA"/>
</dbReference>
<feature type="compositionally biased region" description="Basic residues" evidence="1">
    <location>
        <begin position="972"/>
        <end position="993"/>
    </location>
</feature>
<feature type="compositionally biased region" description="Basic and acidic residues" evidence="1">
    <location>
        <begin position="57"/>
        <end position="70"/>
    </location>
</feature>
<feature type="region of interest" description="Disordered" evidence="1">
    <location>
        <begin position="1128"/>
        <end position="1224"/>
    </location>
</feature>
<feature type="region of interest" description="Disordered" evidence="1">
    <location>
        <begin position="642"/>
        <end position="674"/>
    </location>
</feature>
<feature type="compositionally biased region" description="Basic and acidic residues" evidence="1">
    <location>
        <begin position="642"/>
        <end position="661"/>
    </location>
</feature>
<feature type="compositionally biased region" description="Low complexity" evidence="1">
    <location>
        <begin position="1159"/>
        <end position="1180"/>
    </location>
</feature>
<organism evidence="2">
    <name type="scientific">Chromera velia CCMP2878</name>
    <dbReference type="NCBI Taxonomy" id="1169474"/>
    <lineage>
        <taxon>Eukaryota</taxon>
        <taxon>Sar</taxon>
        <taxon>Alveolata</taxon>
        <taxon>Colpodellida</taxon>
        <taxon>Chromeraceae</taxon>
        <taxon>Chromera</taxon>
    </lineage>
</organism>
<feature type="compositionally biased region" description="Polar residues" evidence="1">
    <location>
        <begin position="818"/>
        <end position="831"/>
    </location>
</feature>
<feature type="compositionally biased region" description="Basic and acidic residues" evidence="1">
    <location>
        <begin position="1193"/>
        <end position="1209"/>
    </location>
</feature>
<gene>
    <name evidence="2" type="ORF">Cvel_3590</name>
</gene>
<feature type="compositionally biased region" description="Polar residues" evidence="1">
    <location>
        <begin position="880"/>
        <end position="918"/>
    </location>
</feature>
<feature type="compositionally biased region" description="Polar residues" evidence="1">
    <location>
        <begin position="1007"/>
        <end position="1022"/>
    </location>
</feature>
<evidence type="ECO:0000256" key="1">
    <source>
        <dbReference type="SAM" id="MobiDB-lite"/>
    </source>
</evidence>
<feature type="compositionally biased region" description="Gly residues" evidence="1">
    <location>
        <begin position="1144"/>
        <end position="1153"/>
    </location>
</feature>
<dbReference type="VEuPathDB" id="CryptoDB:Cvel_3590"/>
<feature type="region of interest" description="Disordered" evidence="1">
    <location>
        <begin position="35"/>
        <end position="70"/>
    </location>
</feature>
<feature type="compositionally biased region" description="Low complexity" evidence="1">
    <location>
        <begin position="994"/>
        <end position="1006"/>
    </location>
</feature>